<sequence length="228" mass="24970">MGNAIGRKRTAKVMKITGETFKLRTPVLAGDVLKDHPGKVLLESESVKHFGVRAKPLRADRNLEPGRLYFLVELPSTCQAHETANGRFPRRVSSGITMGAKDRLESLMLARRSISDLSIVTAATTSDSGGKPVVLEDGEAGSSNNKRVRIRLPKAEVERLMRSSRDEAEAAERIVNLYIVNRNRNVAEITEAGGNEDRQPQRGVPKIHEKRVSFLVPGIEGAVQIAVA</sequence>
<comment type="caution">
    <text evidence="1">The sequence shown here is derived from an EMBL/GenBank/DDBJ whole genome shotgun (WGS) entry which is preliminary data.</text>
</comment>
<evidence type="ECO:0000313" key="1">
    <source>
        <dbReference type="EMBL" id="KAI4381478.1"/>
    </source>
</evidence>
<proteinExistence type="predicted"/>
<gene>
    <name evidence="1" type="ORF">MLD38_007547</name>
</gene>
<organism evidence="1 2">
    <name type="scientific">Melastoma candidum</name>
    <dbReference type="NCBI Taxonomy" id="119954"/>
    <lineage>
        <taxon>Eukaryota</taxon>
        <taxon>Viridiplantae</taxon>
        <taxon>Streptophyta</taxon>
        <taxon>Embryophyta</taxon>
        <taxon>Tracheophyta</taxon>
        <taxon>Spermatophyta</taxon>
        <taxon>Magnoliopsida</taxon>
        <taxon>eudicotyledons</taxon>
        <taxon>Gunneridae</taxon>
        <taxon>Pentapetalae</taxon>
        <taxon>rosids</taxon>
        <taxon>malvids</taxon>
        <taxon>Myrtales</taxon>
        <taxon>Melastomataceae</taxon>
        <taxon>Melastomatoideae</taxon>
        <taxon>Melastomateae</taxon>
        <taxon>Melastoma</taxon>
    </lineage>
</organism>
<dbReference type="EMBL" id="CM042882">
    <property type="protein sequence ID" value="KAI4381478.1"/>
    <property type="molecule type" value="Genomic_DNA"/>
</dbReference>
<dbReference type="Proteomes" id="UP001057402">
    <property type="component" value="Chromosome 3"/>
</dbReference>
<accession>A0ACB9RR41</accession>
<reference evidence="2" key="1">
    <citation type="journal article" date="2023" name="Front. Plant Sci.">
        <title>Chromosomal-level genome assembly of Melastoma candidum provides insights into trichome evolution.</title>
        <authorList>
            <person name="Zhong Y."/>
            <person name="Wu W."/>
            <person name="Sun C."/>
            <person name="Zou P."/>
            <person name="Liu Y."/>
            <person name="Dai S."/>
            <person name="Zhou R."/>
        </authorList>
    </citation>
    <scope>NUCLEOTIDE SEQUENCE [LARGE SCALE GENOMIC DNA]</scope>
</reference>
<name>A0ACB9RR41_9MYRT</name>
<keyword evidence="2" id="KW-1185">Reference proteome</keyword>
<evidence type="ECO:0000313" key="2">
    <source>
        <dbReference type="Proteomes" id="UP001057402"/>
    </source>
</evidence>
<protein>
    <submittedName>
        <fullName evidence="1">Uncharacterized protein</fullName>
    </submittedName>
</protein>